<dbReference type="STRING" id="429727.VE26_02450"/>
<dbReference type="InterPro" id="IPR007361">
    <property type="entry name" value="DUF427"/>
</dbReference>
<dbReference type="Proteomes" id="UP000033649">
    <property type="component" value="Unassembled WGS sequence"/>
</dbReference>
<comment type="caution">
    <text evidence="2">The sequence shown here is derived from an EMBL/GenBank/DDBJ whole genome shotgun (WGS) entry which is preliminary data.</text>
</comment>
<protein>
    <recommendedName>
        <fullName evidence="1">DUF427 domain-containing protein</fullName>
    </recommendedName>
</protein>
<gene>
    <name evidence="2" type="ORF">VE26_02450</name>
</gene>
<dbReference type="AlphaFoldDB" id="A0A0F5FK24"/>
<dbReference type="Pfam" id="PF04248">
    <property type="entry name" value="NTP_transf_9"/>
    <property type="match status" value="1"/>
</dbReference>
<evidence type="ECO:0000259" key="1">
    <source>
        <dbReference type="Pfam" id="PF04248"/>
    </source>
</evidence>
<dbReference type="EMBL" id="JZEY01000054">
    <property type="protein sequence ID" value="KKB08930.1"/>
    <property type="molecule type" value="Genomic_DNA"/>
</dbReference>
<name>A0A0F5FK24_9HYPH</name>
<dbReference type="InterPro" id="IPR038694">
    <property type="entry name" value="DUF427_sf"/>
</dbReference>
<dbReference type="RefSeq" id="WP_046103620.1">
    <property type="nucleotide sequence ID" value="NZ_JZEY01000054.1"/>
</dbReference>
<organism evidence="2 3">
    <name type="scientific">Devosia chinhatensis</name>
    <dbReference type="NCBI Taxonomy" id="429727"/>
    <lineage>
        <taxon>Bacteria</taxon>
        <taxon>Pseudomonadati</taxon>
        <taxon>Pseudomonadota</taxon>
        <taxon>Alphaproteobacteria</taxon>
        <taxon>Hyphomicrobiales</taxon>
        <taxon>Devosiaceae</taxon>
        <taxon>Devosia</taxon>
    </lineage>
</organism>
<evidence type="ECO:0000313" key="3">
    <source>
        <dbReference type="Proteomes" id="UP000033649"/>
    </source>
</evidence>
<sequence>MSIPVPIKPLPGQESVWHYPRPPRLEAVELHIQIHFGGLCIVDTPRCHRVLETSHPPVYYIAPSFVRAGALRPAKGTSFCEWKGEADYFDVVAGDRTAARAAWCYAAPTPSFAAIAGFFAFYAAPMDRCSVGGERVTPQPGRFYGGWITSGIVGPFKGEPGSVGW</sequence>
<feature type="domain" description="DUF427" evidence="1">
    <location>
        <begin position="32"/>
        <end position="123"/>
    </location>
</feature>
<keyword evidence="3" id="KW-1185">Reference proteome</keyword>
<reference evidence="2 3" key="1">
    <citation type="submission" date="2015-03" db="EMBL/GenBank/DDBJ databases">
        <authorList>
            <person name="Hassan Y."/>
            <person name="Lepp D."/>
            <person name="Li X.-Z."/>
            <person name="Zhou T."/>
        </authorList>
    </citation>
    <scope>NUCLEOTIDE SEQUENCE [LARGE SCALE GENOMIC DNA]</scope>
    <source>
        <strain evidence="2 3">IPL18</strain>
    </source>
</reference>
<evidence type="ECO:0000313" key="2">
    <source>
        <dbReference type="EMBL" id="KKB08930.1"/>
    </source>
</evidence>
<accession>A0A0F5FK24</accession>
<dbReference type="PATRIC" id="fig|429727.3.peg.511"/>
<dbReference type="OrthoDB" id="9815163at2"/>
<dbReference type="PANTHER" id="PTHR43058">
    <property type="entry name" value="SLR0655 PROTEIN"/>
    <property type="match status" value="1"/>
</dbReference>
<dbReference type="Gene3D" id="2.170.150.40">
    <property type="entry name" value="Domain of unknown function (DUF427)"/>
    <property type="match status" value="1"/>
</dbReference>
<dbReference type="PANTHER" id="PTHR43058:SF1">
    <property type="entry name" value="DUF427 DOMAIN-CONTAINING PROTEIN"/>
    <property type="match status" value="1"/>
</dbReference>
<proteinExistence type="predicted"/>